<dbReference type="HOGENOM" id="CLU_058877_0_0_1"/>
<dbReference type="Pfam" id="PF01717">
    <property type="entry name" value="Meth_synt_2"/>
    <property type="match status" value="1"/>
</dbReference>
<dbReference type="OrthoDB" id="7772923at2759"/>
<dbReference type="AlphaFoldDB" id="A0A067PQ44"/>
<dbReference type="STRING" id="933084.A0A067PQ44"/>
<dbReference type="CDD" id="cd03311">
    <property type="entry name" value="CIMS_C_terminal_like"/>
    <property type="match status" value="1"/>
</dbReference>
<organism evidence="3 4">
    <name type="scientific">Jaapia argillacea MUCL 33604</name>
    <dbReference type="NCBI Taxonomy" id="933084"/>
    <lineage>
        <taxon>Eukaryota</taxon>
        <taxon>Fungi</taxon>
        <taxon>Dikarya</taxon>
        <taxon>Basidiomycota</taxon>
        <taxon>Agaricomycotina</taxon>
        <taxon>Agaricomycetes</taxon>
        <taxon>Agaricomycetidae</taxon>
        <taxon>Jaapiales</taxon>
        <taxon>Jaapiaceae</taxon>
        <taxon>Jaapia</taxon>
    </lineage>
</organism>
<dbReference type="PANTHER" id="PTHR43844">
    <property type="entry name" value="METHIONINE SYNTHASE"/>
    <property type="match status" value="1"/>
</dbReference>
<dbReference type="InterPro" id="IPR002629">
    <property type="entry name" value="Met_Synth_C/arc"/>
</dbReference>
<dbReference type="GO" id="GO:0009086">
    <property type="term" value="P:methionine biosynthetic process"/>
    <property type="evidence" value="ECO:0007669"/>
    <property type="project" value="InterPro"/>
</dbReference>
<feature type="coiled-coil region" evidence="1">
    <location>
        <begin position="27"/>
        <end position="58"/>
    </location>
</feature>
<evidence type="ECO:0000259" key="2">
    <source>
        <dbReference type="Pfam" id="PF01717"/>
    </source>
</evidence>
<accession>A0A067PQ44</accession>
<evidence type="ECO:0000313" key="3">
    <source>
        <dbReference type="EMBL" id="KDQ52441.1"/>
    </source>
</evidence>
<reference evidence="4" key="1">
    <citation type="journal article" date="2014" name="Proc. Natl. Acad. Sci. U.S.A.">
        <title>Extensive sampling of basidiomycete genomes demonstrates inadequacy of the white-rot/brown-rot paradigm for wood decay fungi.</title>
        <authorList>
            <person name="Riley R."/>
            <person name="Salamov A.A."/>
            <person name="Brown D.W."/>
            <person name="Nagy L.G."/>
            <person name="Floudas D."/>
            <person name="Held B.W."/>
            <person name="Levasseur A."/>
            <person name="Lombard V."/>
            <person name="Morin E."/>
            <person name="Otillar R."/>
            <person name="Lindquist E.A."/>
            <person name="Sun H."/>
            <person name="LaButti K.M."/>
            <person name="Schmutz J."/>
            <person name="Jabbour D."/>
            <person name="Luo H."/>
            <person name="Baker S.E."/>
            <person name="Pisabarro A.G."/>
            <person name="Walton J.D."/>
            <person name="Blanchette R.A."/>
            <person name="Henrissat B."/>
            <person name="Martin F."/>
            <person name="Cullen D."/>
            <person name="Hibbett D.S."/>
            <person name="Grigoriev I.V."/>
        </authorList>
    </citation>
    <scope>NUCLEOTIDE SEQUENCE [LARGE SCALE GENOMIC DNA]</scope>
    <source>
        <strain evidence="4">MUCL 33604</strain>
    </source>
</reference>
<dbReference type="InterPro" id="IPR038071">
    <property type="entry name" value="UROD/MetE-like_sf"/>
</dbReference>
<dbReference type="InParanoid" id="A0A067PQ44"/>
<feature type="domain" description="Cobalamin-independent methionine synthase MetE C-terminal/archaeal" evidence="2">
    <location>
        <begin position="178"/>
        <end position="368"/>
    </location>
</feature>
<keyword evidence="4" id="KW-1185">Reference proteome</keyword>
<evidence type="ECO:0000313" key="4">
    <source>
        <dbReference type="Proteomes" id="UP000027265"/>
    </source>
</evidence>
<dbReference type="EMBL" id="KL197740">
    <property type="protein sequence ID" value="KDQ52441.1"/>
    <property type="molecule type" value="Genomic_DNA"/>
</dbReference>
<gene>
    <name evidence="3" type="ORF">JAAARDRAFT_40291</name>
</gene>
<dbReference type="Gene3D" id="3.20.20.210">
    <property type="match status" value="1"/>
</dbReference>
<proteinExistence type="predicted"/>
<name>A0A067PQ44_9AGAM</name>
<dbReference type="PANTHER" id="PTHR43844:SF2">
    <property type="entry name" value="SYNTHASE, VITAMIN-B12 INDEPENDENT, PUTATIVE (AFU_ORTHOLOGUE AFUA_3G12060)-RELATED"/>
    <property type="match status" value="1"/>
</dbReference>
<sequence length="396" mass="45246">MPAPRSKPPFRAEHIGSLLRPKELFQKRALFEEKKCTRQDLEVLEDEAIKKVVKMQEELGFKGITDGELRRGMFFEGVFETMEGMTVIPRRPLTEFKQYVPLVSLMNAFGMKEFPSIFCTGKIKRTVPWYAKQFEYLKTLVPPEEVKNLKITVCPPTWFHQRHGSDLTYDLSIYKNDDEYFTDLAKAYQEEIAHLYSLGCRNIQFDDATFCFLCDDRMISGLKEDGVDHSSLLQTYIKAMNQCVEGREPDLVVGIHMCRGNIKGGMHCSEGGYAPIAQKLFQELNFDCFYLEYDTDRSGDFQPLKYLPPNKIAVLGLVTTKKPQLENVDELKARIYEAADIIAEGVPKRSKENALNQLCLSPQCGFASGWEGNPLTEEDERNKLALVAEVAKEVWG</sequence>
<dbReference type="GO" id="GO:0008270">
    <property type="term" value="F:zinc ion binding"/>
    <property type="evidence" value="ECO:0007669"/>
    <property type="project" value="InterPro"/>
</dbReference>
<evidence type="ECO:0000256" key="1">
    <source>
        <dbReference type="SAM" id="Coils"/>
    </source>
</evidence>
<dbReference type="SUPFAM" id="SSF51726">
    <property type="entry name" value="UROD/MetE-like"/>
    <property type="match status" value="1"/>
</dbReference>
<protein>
    <recommendedName>
        <fullName evidence="2">Cobalamin-independent methionine synthase MetE C-terminal/archaeal domain-containing protein</fullName>
    </recommendedName>
</protein>
<keyword evidence="1" id="KW-0175">Coiled coil</keyword>
<dbReference type="Proteomes" id="UP000027265">
    <property type="component" value="Unassembled WGS sequence"/>
</dbReference>
<dbReference type="GO" id="GO:0003871">
    <property type="term" value="F:5-methyltetrahydropteroyltriglutamate-homocysteine S-methyltransferase activity"/>
    <property type="evidence" value="ECO:0007669"/>
    <property type="project" value="InterPro"/>
</dbReference>